<reference evidence="2" key="1">
    <citation type="journal article" date="2021" name="Nat. Commun.">
        <title>Genetic determinants of endophytism in the Arabidopsis root mycobiome.</title>
        <authorList>
            <person name="Mesny F."/>
            <person name="Miyauchi S."/>
            <person name="Thiergart T."/>
            <person name="Pickel B."/>
            <person name="Atanasova L."/>
            <person name="Karlsson M."/>
            <person name="Huettel B."/>
            <person name="Barry K.W."/>
            <person name="Haridas S."/>
            <person name="Chen C."/>
            <person name="Bauer D."/>
            <person name="Andreopoulos W."/>
            <person name="Pangilinan J."/>
            <person name="LaButti K."/>
            <person name="Riley R."/>
            <person name="Lipzen A."/>
            <person name="Clum A."/>
            <person name="Drula E."/>
            <person name="Henrissat B."/>
            <person name="Kohler A."/>
            <person name="Grigoriev I.V."/>
            <person name="Martin F.M."/>
            <person name="Hacquard S."/>
        </authorList>
    </citation>
    <scope>NUCLEOTIDE SEQUENCE</scope>
    <source>
        <strain evidence="2">MPI-CAGE-AT-0147</strain>
    </source>
</reference>
<dbReference type="Proteomes" id="UP000738349">
    <property type="component" value="Unassembled WGS sequence"/>
</dbReference>
<evidence type="ECO:0000256" key="1">
    <source>
        <dbReference type="SAM" id="Phobius"/>
    </source>
</evidence>
<accession>A0A9P9J296</accession>
<evidence type="ECO:0000313" key="2">
    <source>
        <dbReference type="EMBL" id="KAH7143580.1"/>
    </source>
</evidence>
<keyword evidence="3" id="KW-1185">Reference proteome</keyword>
<dbReference type="AlphaFoldDB" id="A0A9P9J296"/>
<protein>
    <submittedName>
        <fullName evidence="2">Uncharacterized protein</fullName>
    </submittedName>
</protein>
<sequence length="126" mass="14049">MPGRNSDTALDDAVRAVINKINSETLSVKPDWTKVIDGAVVTLWAATQDGSEAELKPLVPGLKDFLRRLYDSEHTDGHLSHACKGVEVCFMWRIDLDLKKSHIVSGMMLLNWVPMLVILAYQTLDT</sequence>
<comment type="caution">
    <text evidence="2">The sequence shown here is derived from an EMBL/GenBank/DDBJ whole genome shotgun (WGS) entry which is preliminary data.</text>
</comment>
<dbReference type="OrthoDB" id="10465014at2759"/>
<keyword evidence="1" id="KW-1133">Transmembrane helix</keyword>
<keyword evidence="1" id="KW-0812">Transmembrane</keyword>
<dbReference type="EMBL" id="JAGMUV010000009">
    <property type="protein sequence ID" value="KAH7143580.1"/>
    <property type="molecule type" value="Genomic_DNA"/>
</dbReference>
<gene>
    <name evidence="2" type="ORF">EDB81DRAFT_760020</name>
</gene>
<keyword evidence="1" id="KW-0472">Membrane</keyword>
<name>A0A9P9J296_9HYPO</name>
<evidence type="ECO:0000313" key="3">
    <source>
        <dbReference type="Proteomes" id="UP000738349"/>
    </source>
</evidence>
<feature type="transmembrane region" description="Helical" evidence="1">
    <location>
        <begin position="103"/>
        <end position="124"/>
    </location>
</feature>
<organism evidence="2 3">
    <name type="scientific">Dactylonectria macrodidyma</name>
    <dbReference type="NCBI Taxonomy" id="307937"/>
    <lineage>
        <taxon>Eukaryota</taxon>
        <taxon>Fungi</taxon>
        <taxon>Dikarya</taxon>
        <taxon>Ascomycota</taxon>
        <taxon>Pezizomycotina</taxon>
        <taxon>Sordariomycetes</taxon>
        <taxon>Hypocreomycetidae</taxon>
        <taxon>Hypocreales</taxon>
        <taxon>Nectriaceae</taxon>
        <taxon>Dactylonectria</taxon>
    </lineage>
</organism>
<proteinExistence type="predicted"/>